<sequence>MTDDAAEQQSKSQIIEFHKMLAKLEMEIHSRGELSLKEVLALLQAFFDSFHNRTLYSNDTSVRNYFADELFTRMATLLSLWASCEEQALSVEDLSDLARYKEVIASVFYNSGYRGYAHLRTYLTERTEAGSFVIPQHKLLLYFVFVHIDDLDPAYLDLATQLHEAYFAVLMMGWLNTGVVLTSQGEKNRETLFEKSKLLSRVNPNQSFMNSVVNAWMYCSYSPSTNKREIKKNINKMIGNFLHSNGLVVPKKKASEIRHKPRLLVIHERAGRNHAMFRCYLPLYFSLQQHFEVYSLAEQTLLDDVSKTVFPRHLIVDDVTDLKAIIQTITSINPDIIYYPSLGMSHWTIYLANLRLAAMQVMSCGHPESSFSDNMDFIYYGPDLPGASALASENILQNKNYRYTAIEHSELASDSLSSEKISDGRKHIAINCAAMKLSSVFVQLLKDVKTALGSRVNYHFFPAGDGLFNDGLKSMLLRQFPDATVYAQMPYPEFLKTLGQCHISLAPFPFGNTNSTVDSMLLGLPVVALKGHEFCSYTDYLVLQSFGLDQHFMCDSVESYLNKVIALVNDEAYYAAQIQCIKSADIKAMLSIEKDQPSEFGEFIAAVYQKLNMYKSTKHKLITWDNDRII</sequence>
<reference evidence="1 2" key="1">
    <citation type="submission" date="2023-07" db="EMBL/GenBank/DDBJ databases">
        <title>Sorghum-associated microbial communities from plants grown in Nebraska, USA.</title>
        <authorList>
            <person name="Schachtman D."/>
        </authorList>
    </citation>
    <scope>NUCLEOTIDE SEQUENCE [LARGE SCALE GENOMIC DNA]</scope>
    <source>
        <strain evidence="1 2">4138</strain>
    </source>
</reference>
<dbReference type="Gene3D" id="3.40.50.11380">
    <property type="match status" value="1"/>
</dbReference>
<organism evidence="1 2">
    <name type="scientific">Rheinheimera soli</name>
    <dbReference type="NCBI Taxonomy" id="443616"/>
    <lineage>
        <taxon>Bacteria</taxon>
        <taxon>Pseudomonadati</taxon>
        <taxon>Pseudomonadota</taxon>
        <taxon>Gammaproteobacteria</taxon>
        <taxon>Chromatiales</taxon>
        <taxon>Chromatiaceae</taxon>
        <taxon>Rheinheimera</taxon>
    </lineage>
</organism>
<dbReference type="RefSeq" id="WP_310273468.1">
    <property type="nucleotide sequence ID" value="NZ_JAVDWR010000001.1"/>
</dbReference>
<name>A0ABU1VTW6_9GAMM</name>
<dbReference type="EMBL" id="JAVDWR010000001">
    <property type="protein sequence ID" value="MDR7119169.1"/>
    <property type="molecule type" value="Genomic_DNA"/>
</dbReference>
<gene>
    <name evidence="1" type="ORF">J2W69_000084</name>
</gene>
<dbReference type="GO" id="GO:0016740">
    <property type="term" value="F:transferase activity"/>
    <property type="evidence" value="ECO:0007669"/>
    <property type="project" value="UniProtKB-KW"/>
</dbReference>
<dbReference type="Gene3D" id="3.40.50.2000">
    <property type="entry name" value="Glycogen Phosphorylase B"/>
    <property type="match status" value="1"/>
</dbReference>
<keyword evidence="2" id="KW-1185">Reference proteome</keyword>
<evidence type="ECO:0000313" key="1">
    <source>
        <dbReference type="EMBL" id="MDR7119169.1"/>
    </source>
</evidence>
<dbReference type="Proteomes" id="UP001257909">
    <property type="component" value="Unassembled WGS sequence"/>
</dbReference>
<keyword evidence="1" id="KW-0808">Transferase</keyword>
<protein>
    <submittedName>
        <fullName evidence="1">O-linked N-acetylglucosamine transferase (SPINDLY family)</fullName>
    </submittedName>
</protein>
<evidence type="ECO:0000313" key="2">
    <source>
        <dbReference type="Proteomes" id="UP001257909"/>
    </source>
</evidence>
<comment type="caution">
    <text evidence="1">The sequence shown here is derived from an EMBL/GenBank/DDBJ whole genome shotgun (WGS) entry which is preliminary data.</text>
</comment>
<proteinExistence type="predicted"/>
<accession>A0ABU1VTW6</accession>